<evidence type="ECO:0000256" key="12">
    <source>
        <dbReference type="HAMAP-Rule" id="MF_00004"/>
    </source>
</evidence>
<dbReference type="Gene3D" id="3.40.50.2020">
    <property type="match status" value="1"/>
</dbReference>
<dbReference type="NCBIfam" id="NF002636">
    <property type="entry name" value="PRK02304.1-5"/>
    <property type="match status" value="1"/>
</dbReference>
<dbReference type="GO" id="GO:0003999">
    <property type="term" value="F:adenine phosphoribosyltransferase activity"/>
    <property type="evidence" value="ECO:0007669"/>
    <property type="project" value="UniProtKB-UniRule"/>
</dbReference>
<evidence type="ECO:0000256" key="10">
    <source>
        <dbReference type="ARBA" id="ARBA00022679"/>
    </source>
</evidence>
<dbReference type="GO" id="GO:0006166">
    <property type="term" value="P:purine ribonucleoside salvage"/>
    <property type="evidence" value="ECO:0007669"/>
    <property type="project" value="UniProtKB-KW"/>
</dbReference>
<comment type="similarity">
    <text evidence="5 12">Belongs to the purine/pyrimidine phosphoribosyltransferase family.</text>
</comment>
<dbReference type="Pfam" id="PF00156">
    <property type="entry name" value="Pribosyltran"/>
    <property type="match status" value="1"/>
</dbReference>
<keyword evidence="15" id="KW-1185">Reference proteome</keyword>
<proteinExistence type="inferred from homology"/>
<name>A0A438B094_9NOCA</name>
<dbReference type="InterPro" id="IPR000836">
    <property type="entry name" value="PRTase_dom"/>
</dbReference>
<keyword evidence="10 12" id="KW-0808">Transferase</keyword>
<reference evidence="14 15" key="1">
    <citation type="submission" date="2018-11" db="EMBL/GenBank/DDBJ databases">
        <title>Rhodococcus spongicola sp. nov. and Rhodococcus xishaensis sp. nov. from marine sponges.</title>
        <authorList>
            <person name="Li L."/>
            <person name="Lin H.W."/>
        </authorList>
    </citation>
    <scope>NUCLEOTIDE SEQUENCE [LARGE SCALE GENOMIC DNA]</scope>
    <source>
        <strain evidence="14 15">LHW51113</strain>
    </source>
</reference>
<keyword evidence="11 12" id="KW-0660">Purine salvage</keyword>
<evidence type="ECO:0000259" key="13">
    <source>
        <dbReference type="Pfam" id="PF00156"/>
    </source>
</evidence>
<dbReference type="InterPro" id="IPR005764">
    <property type="entry name" value="Ade_phspho_trans"/>
</dbReference>
<evidence type="ECO:0000256" key="3">
    <source>
        <dbReference type="ARBA" id="ARBA00004496"/>
    </source>
</evidence>
<evidence type="ECO:0000256" key="5">
    <source>
        <dbReference type="ARBA" id="ARBA00008391"/>
    </source>
</evidence>
<dbReference type="UniPathway" id="UPA00588">
    <property type="reaction ID" value="UER00646"/>
</dbReference>
<dbReference type="PANTHER" id="PTHR32315">
    <property type="entry name" value="ADENINE PHOSPHORIBOSYLTRANSFERASE"/>
    <property type="match status" value="1"/>
</dbReference>
<dbReference type="CDD" id="cd06223">
    <property type="entry name" value="PRTases_typeI"/>
    <property type="match status" value="1"/>
</dbReference>
<dbReference type="InterPro" id="IPR050054">
    <property type="entry name" value="UPRTase/APRTase"/>
</dbReference>
<dbReference type="HAMAP" id="MF_00004">
    <property type="entry name" value="Aden_phosphoribosyltr"/>
    <property type="match status" value="1"/>
</dbReference>
<dbReference type="GO" id="GO:0006168">
    <property type="term" value="P:adenine salvage"/>
    <property type="evidence" value="ECO:0007669"/>
    <property type="project" value="InterPro"/>
</dbReference>
<keyword evidence="8 12" id="KW-0963">Cytoplasm</keyword>
<evidence type="ECO:0000313" key="14">
    <source>
        <dbReference type="EMBL" id="RVW04322.1"/>
    </source>
</evidence>
<comment type="pathway">
    <text evidence="4 12">Purine metabolism; AMP biosynthesis via salvage pathway; AMP from adenine: step 1/1.</text>
</comment>
<dbReference type="PANTHER" id="PTHR32315:SF3">
    <property type="entry name" value="ADENINE PHOSPHORIBOSYLTRANSFERASE"/>
    <property type="match status" value="1"/>
</dbReference>
<dbReference type="SUPFAM" id="SSF53271">
    <property type="entry name" value="PRTase-like"/>
    <property type="match status" value="1"/>
</dbReference>
<sequence length="188" mass="19387">MDVPEDAIPTRADAFERAEAAVSGLTRWCDDFPTPGVRFADLTPVFADGPGFRAVIEGLAAVGAGAEIVAGVDARGFLLGGGVAMELGCGVLAVRKAGKLPPPVHSQSYSLEYGAGTLEIPSDAPDLRGRRAFVIDDVLATGGTLLAAAELLTRAGAEVVGVAVVLEIEELGGRARLDQYPVTSLMRV</sequence>
<evidence type="ECO:0000256" key="9">
    <source>
        <dbReference type="ARBA" id="ARBA00022676"/>
    </source>
</evidence>
<dbReference type="GO" id="GO:0005737">
    <property type="term" value="C:cytoplasm"/>
    <property type="evidence" value="ECO:0007669"/>
    <property type="project" value="UniProtKB-SubCell"/>
</dbReference>
<comment type="function">
    <text evidence="2 12">Catalyzes a salvage reaction resulting in the formation of AMP, that is energically less costly than de novo synthesis.</text>
</comment>
<dbReference type="GO" id="GO:0044209">
    <property type="term" value="P:AMP salvage"/>
    <property type="evidence" value="ECO:0007669"/>
    <property type="project" value="UniProtKB-UniRule"/>
</dbReference>
<keyword evidence="9 12" id="KW-0328">Glycosyltransferase</keyword>
<dbReference type="InterPro" id="IPR029057">
    <property type="entry name" value="PRTase-like"/>
</dbReference>
<dbReference type="AlphaFoldDB" id="A0A438B094"/>
<dbReference type="GO" id="GO:0002055">
    <property type="term" value="F:adenine binding"/>
    <property type="evidence" value="ECO:0007669"/>
    <property type="project" value="TreeGrafter"/>
</dbReference>
<comment type="caution">
    <text evidence="14">The sequence shown here is derived from an EMBL/GenBank/DDBJ whole genome shotgun (WGS) entry which is preliminary data.</text>
</comment>
<protein>
    <recommendedName>
        <fullName evidence="7 12">Adenine phosphoribosyltransferase</fullName>
        <shortName evidence="12">APRT</shortName>
        <ecNumber evidence="7 12">2.4.2.7</ecNumber>
    </recommendedName>
</protein>
<organism evidence="14 15">
    <name type="scientific">Rhodococcus xishaensis</name>
    <dbReference type="NCBI Taxonomy" id="2487364"/>
    <lineage>
        <taxon>Bacteria</taxon>
        <taxon>Bacillati</taxon>
        <taxon>Actinomycetota</taxon>
        <taxon>Actinomycetes</taxon>
        <taxon>Mycobacteriales</taxon>
        <taxon>Nocardiaceae</taxon>
        <taxon>Rhodococcus</taxon>
    </lineage>
</organism>
<feature type="domain" description="Phosphoribosyltransferase" evidence="13">
    <location>
        <begin position="68"/>
        <end position="169"/>
    </location>
</feature>
<evidence type="ECO:0000256" key="1">
    <source>
        <dbReference type="ARBA" id="ARBA00000868"/>
    </source>
</evidence>
<dbReference type="EMBL" id="RKLO01000002">
    <property type="protein sequence ID" value="RVW04322.1"/>
    <property type="molecule type" value="Genomic_DNA"/>
</dbReference>
<gene>
    <name evidence="12" type="primary">apt</name>
    <name evidence="14" type="ORF">EGT50_05895</name>
</gene>
<comment type="subcellular location">
    <subcellularLocation>
        <location evidence="3 12">Cytoplasm</location>
    </subcellularLocation>
</comment>
<dbReference type="GO" id="GO:0016208">
    <property type="term" value="F:AMP binding"/>
    <property type="evidence" value="ECO:0007669"/>
    <property type="project" value="TreeGrafter"/>
</dbReference>
<dbReference type="Proteomes" id="UP000283479">
    <property type="component" value="Unassembled WGS sequence"/>
</dbReference>
<dbReference type="RefSeq" id="WP_127952211.1">
    <property type="nucleotide sequence ID" value="NZ_RKLO01000002.1"/>
</dbReference>
<evidence type="ECO:0000256" key="7">
    <source>
        <dbReference type="ARBA" id="ARBA00011893"/>
    </source>
</evidence>
<accession>A0A438B094</accession>
<evidence type="ECO:0000256" key="11">
    <source>
        <dbReference type="ARBA" id="ARBA00022726"/>
    </source>
</evidence>
<dbReference type="OrthoDB" id="9803963at2"/>
<comment type="subunit">
    <text evidence="6 12">Homodimer.</text>
</comment>
<evidence type="ECO:0000313" key="15">
    <source>
        <dbReference type="Proteomes" id="UP000283479"/>
    </source>
</evidence>
<evidence type="ECO:0000256" key="2">
    <source>
        <dbReference type="ARBA" id="ARBA00003968"/>
    </source>
</evidence>
<evidence type="ECO:0000256" key="4">
    <source>
        <dbReference type="ARBA" id="ARBA00004659"/>
    </source>
</evidence>
<evidence type="ECO:0000256" key="8">
    <source>
        <dbReference type="ARBA" id="ARBA00022490"/>
    </source>
</evidence>
<comment type="catalytic activity">
    <reaction evidence="1 12">
        <text>AMP + diphosphate = 5-phospho-alpha-D-ribose 1-diphosphate + adenine</text>
        <dbReference type="Rhea" id="RHEA:16609"/>
        <dbReference type="ChEBI" id="CHEBI:16708"/>
        <dbReference type="ChEBI" id="CHEBI:33019"/>
        <dbReference type="ChEBI" id="CHEBI:58017"/>
        <dbReference type="ChEBI" id="CHEBI:456215"/>
        <dbReference type="EC" id="2.4.2.7"/>
    </reaction>
</comment>
<dbReference type="FunFam" id="3.40.50.2020:FF:000004">
    <property type="entry name" value="Adenine phosphoribosyltransferase"/>
    <property type="match status" value="1"/>
</dbReference>
<evidence type="ECO:0000256" key="6">
    <source>
        <dbReference type="ARBA" id="ARBA00011738"/>
    </source>
</evidence>
<dbReference type="EC" id="2.4.2.7" evidence="7 12"/>